<evidence type="ECO:0000259" key="7">
    <source>
        <dbReference type="PROSITE" id="PS00486"/>
    </source>
</evidence>
<dbReference type="GO" id="GO:0140664">
    <property type="term" value="F:ATP-dependent DNA damage sensor activity"/>
    <property type="evidence" value="ECO:0007669"/>
    <property type="project" value="InterPro"/>
</dbReference>
<dbReference type="GO" id="GO:0004519">
    <property type="term" value="F:endonuclease activity"/>
    <property type="evidence" value="ECO:0007669"/>
    <property type="project" value="UniProtKB-KW"/>
</dbReference>
<dbReference type="InterPro" id="IPR005747">
    <property type="entry name" value="MutS2"/>
</dbReference>
<feature type="domain" description="DNA mismatch repair proteins mutS family" evidence="7">
    <location>
        <begin position="405"/>
        <end position="421"/>
    </location>
</feature>
<keyword evidence="5" id="KW-0694">RNA-binding</keyword>
<dbReference type="GO" id="GO:0006298">
    <property type="term" value="P:mismatch repair"/>
    <property type="evidence" value="ECO:0007669"/>
    <property type="project" value="InterPro"/>
</dbReference>
<protein>
    <submittedName>
        <fullName evidence="8">Endonuclease MutS2</fullName>
    </submittedName>
</protein>
<dbReference type="Gene3D" id="3.40.50.300">
    <property type="entry name" value="P-loop containing nucleotide triphosphate hydrolases"/>
    <property type="match status" value="1"/>
</dbReference>
<keyword evidence="9" id="KW-1185">Reference proteome</keyword>
<dbReference type="GO" id="GO:0016887">
    <property type="term" value="F:ATP hydrolysis activity"/>
    <property type="evidence" value="ECO:0007669"/>
    <property type="project" value="InterPro"/>
</dbReference>
<dbReference type="RefSeq" id="WP_119549710.1">
    <property type="nucleotide sequence ID" value="NZ_QXIR01000059.1"/>
</dbReference>
<name>A0A3A1QLF5_9BACI</name>
<dbReference type="AlphaFoldDB" id="A0A3A1QLF5"/>
<evidence type="ECO:0000313" key="8">
    <source>
        <dbReference type="EMBL" id="RIW27190.1"/>
    </source>
</evidence>
<comment type="caution">
    <text evidence="8">The sequence shown here is derived from an EMBL/GenBank/DDBJ whole genome shotgun (WGS) entry which is preliminary data.</text>
</comment>
<dbReference type="InterPro" id="IPR007696">
    <property type="entry name" value="DNA_mismatch_repair_MutS_core"/>
</dbReference>
<evidence type="ECO:0000256" key="1">
    <source>
        <dbReference type="ARBA" id="ARBA00022730"/>
    </source>
</evidence>
<dbReference type="Proteomes" id="UP000265801">
    <property type="component" value="Unassembled WGS sequence"/>
</dbReference>
<dbReference type="PIRSF" id="PIRSF005814">
    <property type="entry name" value="MutS_YshD"/>
    <property type="match status" value="1"/>
</dbReference>
<dbReference type="InterPro" id="IPR036187">
    <property type="entry name" value="DNA_mismatch_repair_MutS_sf"/>
</dbReference>
<keyword evidence="8" id="KW-0255">Endonuclease</keyword>
<dbReference type="InterPro" id="IPR045076">
    <property type="entry name" value="MutS"/>
</dbReference>
<keyword evidence="3" id="KW-0378">Hydrolase</keyword>
<organism evidence="8 9">
    <name type="scientific">Bacillus salacetis</name>
    <dbReference type="NCBI Taxonomy" id="2315464"/>
    <lineage>
        <taxon>Bacteria</taxon>
        <taxon>Bacillati</taxon>
        <taxon>Bacillota</taxon>
        <taxon>Bacilli</taxon>
        <taxon>Bacillales</taxon>
        <taxon>Bacillaceae</taxon>
        <taxon>Bacillus</taxon>
    </lineage>
</organism>
<keyword evidence="2" id="KW-0547">Nucleotide-binding</keyword>
<dbReference type="InterPro" id="IPR027417">
    <property type="entry name" value="P-loop_NTPase"/>
</dbReference>
<dbReference type="NCBIfam" id="TIGR01069">
    <property type="entry name" value="mutS2"/>
    <property type="match status" value="1"/>
</dbReference>
<dbReference type="OrthoDB" id="9808166at2"/>
<dbReference type="FunFam" id="3.40.50.300:FF:000830">
    <property type="entry name" value="Endonuclease MutS2"/>
    <property type="match status" value="1"/>
</dbReference>
<dbReference type="SMART" id="SM00533">
    <property type="entry name" value="MUTSd"/>
    <property type="match status" value="1"/>
</dbReference>
<dbReference type="SUPFAM" id="SSF52540">
    <property type="entry name" value="P-loop containing nucleoside triphosphate hydrolases"/>
    <property type="match status" value="1"/>
</dbReference>
<gene>
    <name evidence="8" type="ORF">D3H55_23265</name>
</gene>
<evidence type="ECO:0000256" key="5">
    <source>
        <dbReference type="ARBA" id="ARBA00022884"/>
    </source>
</evidence>
<evidence type="ECO:0000313" key="9">
    <source>
        <dbReference type="Proteomes" id="UP000265801"/>
    </source>
</evidence>
<accession>A0A3A1QLF5</accession>
<dbReference type="GO" id="GO:0005524">
    <property type="term" value="F:ATP binding"/>
    <property type="evidence" value="ECO:0007669"/>
    <property type="project" value="UniProtKB-KW"/>
</dbReference>
<keyword evidence="6" id="KW-0238">DNA-binding</keyword>
<evidence type="ECO:0000256" key="2">
    <source>
        <dbReference type="ARBA" id="ARBA00022741"/>
    </source>
</evidence>
<dbReference type="EMBL" id="QXIR01000059">
    <property type="protein sequence ID" value="RIW27190.1"/>
    <property type="molecule type" value="Genomic_DNA"/>
</dbReference>
<proteinExistence type="predicted"/>
<dbReference type="GO" id="GO:0045910">
    <property type="term" value="P:negative regulation of DNA recombination"/>
    <property type="evidence" value="ECO:0007669"/>
    <property type="project" value="InterPro"/>
</dbReference>
<dbReference type="InterPro" id="IPR000432">
    <property type="entry name" value="DNA_mismatch_repair_MutS_C"/>
</dbReference>
<evidence type="ECO:0000256" key="6">
    <source>
        <dbReference type="ARBA" id="ARBA00023125"/>
    </source>
</evidence>
<dbReference type="PANTHER" id="PTHR48466:SF2">
    <property type="entry name" value="OS10G0509000 PROTEIN"/>
    <property type="match status" value="1"/>
</dbReference>
<dbReference type="SUPFAM" id="SSF48334">
    <property type="entry name" value="DNA repair protein MutS, domain III"/>
    <property type="match status" value="1"/>
</dbReference>
<keyword evidence="4" id="KW-0067">ATP-binding</keyword>
<sequence length="646" mass="73401">MNENTFKQLEFHRIQEEITKYALTDSGKKLVQSLSPSFNKKQIAAWLDEVTEAAAILSKSESVPIHALDGIEIILNQMNKGTALRPDQFQKLLLFLDCCQKLKRFMKDKEFIAPRVSSYVYSIEELPDLFEEIQRCIRNGRVDDYASKELLKVRKQISIQEDRLKEKVTSMIKSNKYKSYIQEAVVSLRGDRYVIPVKKEYKGKVKGAVLDTSASGSTLYIEPEEVGLQQDQLLYLRMEEESEAESVLLYLTGLVQQREKELKLAVEVMINYDLLFAKAKYSRAIGGRSVDLNESHYILLKNAKHPLIGKKAVPLNLELGKDFHALLITGPNTGGKNVSIKTVGLLTIMVQCGIHIPVDEGSHISIFQKVLLDIGDGQSLQQNLSTFSSHIKNIIGILQEANDRSMILMDELGSGTDPGEGMGLATAVLQKLYAKGATLLATTHYSEIKEFAYREEGFTNGSMEFNLETLEPTYRLIVGRGGDSQAFSIALKLGMHPEIIETAHMVTYKTEMKYRSDADQDGFPSRKELEKQVMVNRHARRHREDKVNSKETIPQFTMGDNVKVTPAGDFGIIEKGPDNMGNYSVFIKGEKKEINHKRLELYISSREMYPEDYDFDIIFKSKDYRKKSNQMNRRHDENTIISYENE</sequence>
<keyword evidence="1" id="KW-0699">rRNA-binding</keyword>
<dbReference type="GO" id="GO:0019843">
    <property type="term" value="F:rRNA binding"/>
    <property type="evidence" value="ECO:0007669"/>
    <property type="project" value="UniProtKB-KW"/>
</dbReference>
<reference evidence="8 9" key="1">
    <citation type="submission" date="2018-09" db="EMBL/GenBank/DDBJ databases">
        <title>Bacillus saliacetes sp. nov., isolated from Thai shrimp paste (Ka-pi).</title>
        <authorList>
            <person name="Daroonpunt R."/>
            <person name="Tanasupawat S."/>
            <person name="Yiamsombut S."/>
        </authorList>
    </citation>
    <scope>NUCLEOTIDE SEQUENCE [LARGE SCALE GENOMIC DNA]</scope>
    <source>
        <strain evidence="8 9">SKP7-4</strain>
    </source>
</reference>
<dbReference type="SMART" id="SM00534">
    <property type="entry name" value="MUTSac"/>
    <property type="match status" value="1"/>
</dbReference>
<dbReference type="Pfam" id="PF00488">
    <property type="entry name" value="MutS_V"/>
    <property type="match status" value="1"/>
</dbReference>
<dbReference type="PROSITE" id="PS00486">
    <property type="entry name" value="DNA_MISMATCH_REPAIR_2"/>
    <property type="match status" value="1"/>
</dbReference>
<dbReference type="PANTHER" id="PTHR48466">
    <property type="entry name" value="OS10G0509000 PROTEIN-RELATED"/>
    <property type="match status" value="1"/>
</dbReference>
<dbReference type="GO" id="GO:0030983">
    <property type="term" value="F:mismatched DNA binding"/>
    <property type="evidence" value="ECO:0007669"/>
    <property type="project" value="InterPro"/>
</dbReference>
<evidence type="ECO:0000256" key="3">
    <source>
        <dbReference type="ARBA" id="ARBA00022801"/>
    </source>
</evidence>
<keyword evidence="8" id="KW-0540">Nuclease</keyword>
<evidence type="ECO:0000256" key="4">
    <source>
        <dbReference type="ARBA" id="ARBA00022840"/>
    </source>
</evidence>